<keyword evidence="1" id="KW-0732">Signal</keyword>
<proteinExistence type="predicted"/>
<reference evidence="2 3" key="1">
    <citation type="submission" date="2017-06" db="EMBL/GenBank/DDBJ databases">
        <title>Azoarcus sp. TSNA42 complete genome sequence.</title>
        <authorList>
            <person name="Woo J.-H."/>
            <person name="Kim H.-S."/>
        </authorList>
    </citation>
    <scope>NUCLEOTIDE SEQUENCE [LARGE SCALE GENOMIC DNA]</scope>
    <source>
        <strain evidence="2 3">TSNA42</strain>
    </source>
</reference>
<evidence type="ECO:0000313" key="3">
    <source>
        <dbReference type="Proteomes" id="UP000244902"/>
    </source>
</evidence>
<dbReference type="SUPFAM" id="SSF53850">
    <property type="entry name" value="Periplasmic binding protein-like II"/>
    <property type="match status" value="1"/>
</dbReference>
<feature type="signal peptide" evidence="1">
    <location>
        <begin position="1"/>
        <end position="34"/>
    </location>
</feature>
<dbReference type="EMBL" id="CP022188">
    <property type="protein sequence ID" value="AWI79501.1"/>
    <property type="molecule type" value="Genomic_DNA"/>
</dbReference>
<evidence type="ECO:0000256" key="1">
    <source>
        <dbReference type="SAM" id="SignalP"/>
    </source>
</evidence>
<gene>
    <name evidence="2" type="ORF">CEW87_09035</name>
</gene>
<name>A0A2U8H0T3_9RHOO</name>
<protein>
    <recommendedName>
        <fullName evidence="4">ABC transporter substrate-binding protein</fullName>
    </recommendedName>
</protein>
<dbReference type="Pfam" id="PF12974">
    <property type="entry name" value="Phosphonate-bd"/>
    <property type="match status" value="1"/>
</dbReference>
<organism evidence="2 3">
    <name type="scientific">Parazoarcus communis</name>
    <dbReference type="NCBI Taxonomy" id="41977"/>
    <lineage>
        <taxon>Bacteria</taxon>
        <taxon>Pseudomonadati</taxon>
        <taxon>Pseudomonadota</taxon>
        <taxon>Betaproteobacteria</taxon>
        <taxon>Rhodocyclales</taxon>
        <taxon>Zoogloeaceae</taxon>
        <taxon>Parazoarcus</taxon>
    </lineage>
</organism>
<accession>A0A2U8H0T3</accession>
<dbReference type="Proteomes" id="UP000244902">
    <property type="component" value="Chromosome"/>
</dbReference>
<sequence>MGHDAKVTDMISLNTCRRWLGVLFLCIAPTVAHAAPPLLATGVYMQAIRDIPRKDVEITVRFWVEEIANKAGVTIKPIQLYDDLSDLKRDVVAGKVNYIVGTPMGLVQHFSDEDLAGGFTGAGAPNDALILVVRRDAGIKTPRDLAGRRVQLRERDELSEIYLNTLLRSSGVSPSQLEALSTQKNANALVLKLFFNQCDAALITRNAFEVAAELNPQIRTHLQVLDAYSFEDYRDNIGLFSSSVSTENREALIAAALKVENTPRGRQLLEIYRTDRLILSHASDLHSYRALLATHNKLASNGR</sequence>
<evidence type="ECO:0008006" key="4">
    <source>
        <dbReference type="Google" id="ProtNLM"/>
    </source>
</evidence>
<dbReference type="AlphaFoldDB" id="A0A2U8H0T3"/>
<feature type="chain" id="PRO_5016074225" description="ABC transporter substrate-binding protein" evidence="1">
    <location>
        <begin position="35"/>
        <end position="303"/>
    </location>
</feature>
<evidence type="ECO:0000313" key="2">
    <source>
        <dbReference type="EMBL" id="AWI79501.1"/>
    </source>
</evidence>
<dbReference type="Gene3D" id="3.40.190.10">
    <property type="entry name" value="Periplasmic binding protein-like II"/>
    <property type="match status" value="1"/>
</dbReference>